<evidence type="ECO:0000313" key="1">
    <source>
        <dbReference type="EMBL" id="GAH79296.1"/>
    </source>
</evidence>
<name>X1IA43_9ZZZZ</name>
<reference evidence="1" key="1">
    <citation type="journal article" date="2014" name="Front. Microbiol.">
        <title>High frequency of phylogenetically diverse reductive dehalogenase-homologous genes in deep subseafloor sedimentary metagenomes.</title>
        <authorList>
            <person name="Kawai M."/>
            <person name="Futagami T."/>
            <person name="Toyoda A."/>
            <person name="Takaki Y."/>
            <person name="Nishi S."/>
            <person name="Hori S."/>
            <person name="Arai W."/>
            <person name="Tsubouchi T."/>
            <person name="Morono Y."/>
            <person name="Uchiyama I."/>
            <person name="Ito T."/>
            <person name="Fujiyama A."/>
            <person name="Inagaki F."/>
            <person name="Takami H."/>
        </authorList>
    </citation>
    <scope>NUCLEOTIDE SEQUENCE</scope>
    <source>
        <strain evidence="1">Expedition CK06-06</strain>
    </source>
</reference>
<gene>
    <name evidence="1" type="ORF">S03H2_55307</name>
</gene>
<evidence type="ECO:0008006" key="2">
    <source>
        <dbReference type="Google" id="ProtNLM"/>
    </source>
</evidence>
<protein>
    <recommendedName>
        <fullName evidence="2">Bacterial surface antigen (D15) domain-containing protein</fullName>
    </recommendedName>
</protein>
<comment type="caution">
    <text evidence="1">The sequence shown here is derived from an EMBL/GenBank/DDBJ whole genome shotgun (WGS) entry which is preliminary data.</text>
</comment>
<dbReference type="EMBL" id="BARU01035318">
    <property type="protein sequence ID" value="GAH79296.1"/>
    <property type="molecule type" value="Genomic_DNA"/>
</dbReference>
<accession>X1IA43</accession>
<sequence length="74" mass="8899">MFAMEFTGWDEDGLPEFRGIEAIGSYGYGFQFFFLGLPIHIEFVKRLEFPDISKPWDWDKKGDFRTRFWIGFDF</sequence>
<organism evidence="1">
    <name type="scientific">marine sediment metagenome</name>
    <dbReference type="NCBI Taxonomy" id="412755"/>
    <lineage>
        <taxon>unclassified sequences</taxon>
        <taxon>metagenomes</taxon>
        <taxon>ecological metagenomes</taxon>
    </lineage>
</organism>
<proteinExistence type="predicted"/>
<dbReference type="AlphaFoldDB" id="X1IA43"/>